<feature type="region of interest" description="Disordered" evidence="12">
    <location>
        <begin position="286"/>
        <end position="316"/>
    </location>
</feature>
<comment type="pathway">
    <text evidence="11">Protein modification; protein glycosylation.</text>
</comment>
<dbReference type="Gene3D" id="3.90.550.10">
    <property type="entry name" value="Spore Coat Polysaccharide Biosynthesis Protein SpsA, Chain A"/>
    <property type="match status" value="1"/>
</dbReference>
<keyword evidence="11" id="KW-0333">Golgi apparatus</keyword>
<keyword evidence="5 11" id="KW-0812">Transmembrane</keyword>
<evidence type="ECO:0000256" key="4">
    <source>
        <dbReference type="ARBA" id="ARBA00022679"/>
    </source>
</evidence>
<evidence type="ECO:0000313" key="14">
    <source>
        <dbReference type="RefSeq" id="XP_058984846.1"/>
    </source>
</evidence>
<comment type="similarity">
    <text evidence="2 11">Belongs to the glycosyltransferase 43 family.</text>
</comment>
<evidence type="ECO:0000256" key="11">
    <source>
        <dbReference type="RuleBase" id="RU363127"/>
    </source>
</evidence>
<feature type="transmembrane region" description="Helical" evidence="11">
    <location>
        <begin position="7"/>
        <end position="27"/>
    </location>
</feature>
<dbReference type="PANTHER" id="PTHR10896:SF50">
    <property type="entry name" value="GALACTOSYLGALACTOSYLXYLOSYLPROTEIN 3-BETA-GLUCURONOSYLTRANSFERASE P"/>
    <property type="match status" value="1"/>
</dbReference>
<keyword evidence="11" id="KW-0464">Manganese</keyword>
<evidence type="ECO:0000313" key="15">
    <source>
        <dbReference type="RefSeq" id="XP_058984851.1"/>
    </source>
</evidence>
<comment type="catalytic activity">
    <reaction evidence="10 11">
        <text>3-O-(beta-D-galactosyl-(1-&gt;3)-beta-D-galactosyl-(1-&gt;4)-beta-D-xylosyl)-L-seryl-[protein] + UDP-alpha-D-glucuronate = 3-O-(beta-D-GlcA-(1-&gt;3)-beta-D-Gal-(1-&gt;3)-beta-D-Gal-(1-&gt;4)-beta-D-Xyl)-L-seryl-[protein] + UDP + H(+)</text>
        <dbReference type="Rhea" id="RHEA:24168"/>
        <dbReference type="Rhea" id="RHEA-COMP:12571"/>
        <dbReference type="Rhea" id="RHEA-COMP:12573"/>
        <dbReference type="ChEBI" id="CHEBI:15378"/>
        <dbReference type="ChEBI" id="CHEBI:58052"/>
        <dbReference type="ChEBI" id="CHEBI:58223"/>
        <dbReference type="ChEBI" id="CHEBI:132090"/>
        <dbReference type="ChEBI" id="CHEBI:132093"/>
        <dbReference type="EC" id="2.4.1.135"/>
    </reaction>
</comment>
<keyword evidence="6 11" id="KW-0735">Signal-anchor</keyword>
<dbReference type="PANTHER" id="PTHR10896">
    <property type="entry name" value="GALACTOSYLGALACTOSYLXYLOSYLPROTEIN 3-BETA-GLUCURONOSYLTRANSFERASE BETA-1,3-GLUCURONYLTRANSFERASE"/>
    <property type="match status" value="1"/>
</dbReference>
<evidence type="ECO:0000256" key="1">
    <source>
        <dbReference type="ARBA" id="ARBA00004606"/>
    </source>
</evidence>
<keyword evidence="7 11" id="KW-1133">Transmembrane helix</keyword>
<name>A0ABM3VGC3_MUSDO</name>
<dbReference type="SUPFAM" id="SSF53448">
    <property type="entry name" value="Nucleotide-diphospho-sugar transferases"/>
    <property type="match status" value="1"/>
</dbReference>
<comment type="cofactor">
    <cofactor evidence="11">
        <name>Mn(2+)</name>
        <dbReference type="ChEBI" id="CHEBI:29035"/>
    </cofactor>
</comment>
<evidence type="ECO:0000256" key="12">
    <source>
        <dbReference type="SAM" id="MobiDB-lite"/>
    </source>
</evidence>
<organism evidence="13 14">
    <name type="scientific">Musca domestica</name>
    <name type="common">House fly</name>
    <dbReference type="NCBI Taxonomy" id="7370"/>
    <lineage>
        <taxon>Eukaryota</taxon>
        <taxon>Metazoa</taxon>
        <taxon>Ecdysozoa</taxon>
        <taxon>Arthropoda</taxon>
        <taxon>Hexapoda</taxon>
        <taxon>Insecta</taxon>
        <taxon>Pterygota</taxon>
        <taxon>Neoptera</taxon>
        <taxon>Endopterygota</taxon>
        <taxon>Diptera</taxon>
        <taxon>Brachycera</taxon>
        <taxon>Muscomorpha</taxon>
        <taxon>Muscoidea</taxon>
        <taxon>Muscidae</taxon>
        <taxon>Musca</taxon>
    </lineage>
</organism>
<dbReference type="CDD" id="cd00218">
    <property type="entry name" value="GlcAT-I"/>
    <property type="match status" value="1"/>
</dbReference>
<evidence type="ECO:0000256" key="7">
    <source>
        <dbReference type="ARBA" id="ARBA00022989"/>
    </source>
</evidence>
<feature type="region of interest" description="Disordered" evidence="12">
    <location>
        <begin position="262"/>
        <end position="281"/>
    </location>
</feature>
<feature type="compositionally biased region" description="Low complexity" evidence="12">
    <location>
        <begin position="300"/>
        <end position="315"/>
    </location>
</feature>
<accession>A0ABM3VGC3</accession>
<dbReference type="RefSeq" id="XP_058984851.1">
    <property type="nucleotide sequence ID" value="XM_059128868.1"/>
</dbReference>
<keyword evidence="13" id="KW-1185">Reference proteome</keyword>
<evidence type="ECO:0000256" key="3">
    <source>
        <dbReference type="ARBA" id="ARBA00012641"/>
    </source>
</evidence>
<evidence type="ECO:0000313" key="13">
    <source>
        <dbReference type="Proteomes" id="UP001652621"/>
    </source>
</evidence>
<keyword evidence="11" id="KW-0479">Metal-binding</keyword>
<comment type="subcellular location">
    <subcellularLocation>
        <location evidence="11">Golgi apparatus membrane</location>
        <topology evidence="11">Single-pass type II membrane protein</topology>
    </subcellularLocation>
    <subcellularLocation>
        <location evidence="1">Membrane</location>
        <topology evidence="1">Single-pass type II membrane protein</topology>
    </subcellularLocation>
</comment>
<feature type="region of interest" description="Disordered" evidence="12">
    <location>
        <begin position="222"/>
        <end position="255"/>
    </location>
</feature>
<dbReference type="InterPro" id="IPR005027">
    <property type="entry name" value="Glyco_trans_43"/>
</dbReference>
<dbReference type="EC" id="2.4.1.135" evidence="3 11"/>
<proteinExistence type="inferred from homology"/>
<sequence>MALGKSIKMYLTIFVATTCMYMILYQYHISRQPMPQPEIIKHKDKSIAISGGGIINGYGGSYIPASSSSLNSASATLSLNSNNSNNKNSKSALTLMSLAIPQHQQQQQQQTSSLPLSFFTLPNRTTKLFKKMNLFLWSPMSLLSSSRAAKSPQSSATSSASSLTTSSTSSLSAAMRIASQKMQSSSSSYPAMAKANGAPASASAAASIASATVVDLNNTLLTSSTSTSSSSSSSSSTSSTTTTTSTTSSTSTTTTTTTIPAAAASVKSSSTSSSSASSSLSSPSLSAAAAVRTHQDHNKNINNNKYYNNNNNNNYRASSQSLMAKVDTPPLYIITPTYRRPEQLAELTRLGYTLKHVANLLWLVIEDANRTSEMVIQTLNRIGVPYEYFLAPMPEEYKSKKAKPRGVSNRNRGLSWLRENATEGVFYFADDDNTYDISIFEQMRYTKKVSMWPVGLVTKYGVSSPIVKNGKIVGFYDGWLGGRKYPVDMAGFAVSVRFLHERPKAKMPFKAGYEEDGFLKSLAPFENGEIELLANNCTEILTWHTQTKKNNAAEKLNMTKYGDTNLVFIDRALVRP</sequence>
<evidence type="ECO:0000256" key="2">
    <source>
        <dbReference type="ARBA" id="ARBA00007706"/>
    </source>
</evidence>
<evidence type="ECO:0000256" key="5">
    <source>
        <dbReference type="ARBA" id="ARBA00022692"/>
    </source>
</evidence>
<gene>
    <name evidence="14 15" type="primary">LOC101901814</name>
</gene>
<evidence type="ECO:0000256" key="6">
    <source>
        <dbReference type="ARBA" id="ARBA00022968"/>
    </source>
</evidence>
<reference evidence="14 15" key="1">
    <citation type="submission" date="2025-05" db="UniProtKB">
        <authorList>
            <consortium name="RefSeq"/>
        </authorList>
    </citation>
    <scope>IDENTIFICATION</scope>
    <source>
        <strain evidence="14 15">Aabys</strain>
        <tissue evidence="14 15">Whole body</tissue>
    </source>
</reference>
<dbReference type="RefSeq" id="XP_058984846.1">
    <property type="nucleotide sequence ID" value="XM_059128863.1"/>
</dbReference>
<dbReference type="Proteomes" id="UP001652621">
    <property type="component" value="Unplaced"/>
</dbReference>
<evidence type="ECO:0000256" key="9">
    <source>
        <dbReference type="ARBA" id="ARBA00023180"/>
    </source>
</evidence>
<protein>
    <recommendedName>
        <fullName evidence="3 11">Galactosylgalactosylxylosylprotein 3-beta-glucuronosyltransferase</fullName>
        <ecNumber evidence="3 11">2.4.1.135</ecNumber>
    </recommendedName>
</protein>
<dbReference type="Pfam" id="PF03360">
    <property type="entry name" value="Glyco_transf_43"/>
    <property type="match status" value="1"/>
</dbReference>
<evidence type="ECO:0000256" key="10">
    <source>
        <dbReference type="ARBA" id="ARBA00047979"/>
    </source>
</evidence>
<keyword evidence="9" id="KW-0325">Glycoprotein</keyword>
<evidence type="ECO:0000256" key="8">
    <source>
        <dbReference type="ARBA" id="ARBA00023136"/>
    </source>
</evidence>
<keyword evidence="4 11" id="KW-0808">Transferase</keyword>
<dbReference type="GeneID" id="101901814"/>
<dbReference type="InterPro" id="IPR029044">
    <property type="entry name" value="Nucleotide-diphossugar_trans"/>
</dbReference>
<keyword evidence="8 11" id="KW-0472">Membrane</keyword>